<dbReference type="Gene3D" id="2.60.120.200">
    <property type="match status" value="1"/>
</dbReference>
<gene>
    <name evidence="1" type="ORF">METZ01_LOCUS423012</name>
</gene>
<accession>A0A382XIL7</accession>
<feature type="non-terminal residue" evidence="1">
    <location>
        <position position="270"/>
    </location>
</feature>
<proteinExistence type="predicted"/>
<evidence type="ECO:0000313" key="1">
    <source>
        <dbReference type="EMBL" id="SVD70158.1"/>
    </source>
</evidence>
<protein>
    <recommendedName>
        <fullName evidence="2">LamG-like jellyroll fold domain-containing protein</fullName>
    </recommendedName>
</protein>
<reference evidence="1" key="1">
    <citation type="submission" date="2018-05" db="EMBL/GenBank/DDBJ databases">
        <authorList>
            <person name="Lanie J.A."/>
            <person name="Ng W.-L."/>
            <person name="Kazmierczak K.M."/>
            <person name="Andrzejewski T.M."/>
            <person name="Davidsen T.M."/>
            <person name="Wayne K.J."/>
            <person name="Tettelin H."/>
            <person name="Glass J.I."/>
            <person name="Rusch D."/>
            <person name="Podicherti R."/>
            <person name="Tsui H.-C.T."/>
            <person name="Winkler M.E."/>
        </authorList>
    </citation>
    <scope>NUCLEOTIDE SEQUENCE</scope>
</reference>
<sequence>DRFSDLRVGNELGSMSGEVDDLRVYDSALSEATIAAIYGQDGGDFNKVEIIGAGFTKITARQAGDDYFESAVPVDKWMTVWRVPQTITFPAISNHSVGDFPFAISASSNSGLPVSFTTSDPALATVTGNTVSVHGAGTVTIPGLQTGDNRYEMAATVTQSFSIGYGNLFSDSADGLKLWFDGNDVNADQYRDEATDFLPGNRISLWGDKSGNTNNPIQGTSNNMPVWQPNSLNEKAVVRFEQNESFNIGNAVPSARVIFLVHKQNGTGFS</sequence>
<dbReference type="AlphaFoldDB" id="A0A382XIL7"/>
<feature type="non-terminal residue" evidence="1">
    <location>
        <position position="1"/>
    </location>
</feature>
<name>A0A382XIL7_9ZZZZ</name>
<organism evidence="1">
    <name type="scientific">marine metagenome</name>
    <dbReference type="NCBI Taxonomy" id="408172"/>
    <lineage>
        <taxon>unclassified sequences</taxon>
        <taxon>metagenomes</taxon>
        <taxon>ecological metagenomes</taxon>
    </lineage>
</organism>
<evidence type="ECO:0008006" key="2">
    <source>
        <dbReference type="Google" id="ProtNLM"/>
    </source>
</evidence>
<dbReference type="EMBL" id="UINC01167571">
    <property type="protein sequence ID" value="SVD70158.1"/>
    <property type="molecule type" value="Genomic_DNA"/>
</dbReference>